<dbReference type="EMBL" id="VSSQ01076680">
    <property type="protein sequence ID" value="MPN26960.1"/>
    <property type="molecule type" value="Genomic_DNA"/>
</dbReference>
<evidence type="ECO:0000313" key="2">
    <source>
        <dbReference type="EMBL" id="MPN26960.1"/>
    </source>
</evidence>
<evidence type="ECO:0000256" key="1">
    <source>
        <dbReference type="SAM" id="Phobius"/>
    </source>
</evidence>
<name>A0A645GLC8_9ZZZZ</name>
<feature type="transmembrane region" description="Helical" evidence="1">
    <location>
        <begin position="12"/>
        <end position="29"/>
    </location>
</feature>
<accession>A0A645GLC8</accession>
<protein>
    <submittedName>
        <fullName evidence="2">Uncharacterized protein</fullName>
    </submittedName>
</protein>
<keyword evidence="1" id="KW-1133">Transmembrane helix</keyword>
<keyword evidence="1" id="KW-0472">Membrane</keyword>
<sequence>MLDDKCVSARLIYQIVQSGICLFVGNGVGRTRMGCRLRQSRLQLRSLLRVDAPGRQARQHAFQFGKSFHHRNQLTGIEVAHVDANARKNAHHPLGR</sequence>
<comment type="caution">
    <text evidence="2">The sequence shown here is derived from an EMBL/GenBank/DDBJ whole genome shotgun (WGS) entry which is preliminary data.</text>
</comment>
<gene>
    <name evidence="2" type="ORF">SDC9_174386</name>
</gene>
<reference evidence="2" key="1">
    <citation type="submission" date="2019-08" db="EMBL/GenBank/DDBJ databases">
        <authorList>
            <person name="Kucharzyk K."/>
            <person name="Murdoch R.W."/>
            <person name="Higgins S."/>
            <person name="Loffler F."/>
        </authorList>
    </citation>
    <scope>NUCLEOTIDE SEQUENCE</scope>
</reference>
<dbReference type="AlphaFoldDB" id="A0A645GLC8"/>
<proteinExistence type="predicted"/>
<organism evidence="2">
    <name type="scientific">bioreactor metagenome</name>
    <dbReference type="NCBI Taxonomy" id="1076179"/>
    <lineage>
        <taxon>unclassified sequences</taxon>
        <taxon>metagenomes</taxon>
        <taxon>ecological metagenomes</taxon>
    </lineage>
</organism>
<keyword evidence="1" id="KW-0812">Transmembrane</keyword>